<dbReference type="InterPro" id="IPR011249">
    <property type="entry name" value="Metalloenz_LuxS/M16"/>
</dbReference>
<evidence type="ECO:0000256" key="9">
    <source>
        <dbReference type="SAM" id="SignalP"/>
    </source>
</evidence>
<comment type="caution">
    <text evidence="12">The sequence shown here is derived from an EMBL/GenBank/DDBJ whole genome shotgun (WGS) entry which is preliminary data.</text>
</comment>
<dbReference type="EMBL" id="LDTD01000094">
    <property type="protein sequence ID" value="KTT68625.1"/>
    <property type="molecule type" value="Genomic_DNA"/>
</dbReference>
<evidence type="ECO:0000259" key="10">
    <source>
        <dbReference type="Pfam" id="PF00675"/>
    </source>
</evidence>
<dbReference type="GO" id="GO:0004222">
    <property type="term" value="F:metalloendopeptidase activity"/>
    <property type="evidence" value="ECO:0007669"/>
    <property type="project" value="InterPro"/>
</dbReference>
<keyword evidence="7" id="KW-0482">Metalloprotease</keyword>
<protein>
    <submittedName>
        <fullName evidence="12">Peptidase M16</fullName>
    </submittedName>
</protein>
<dbReference type="GO" id="GO:0046872">
    <property type="term" value="F:metal ion binding"/>
    <property type="evidence" value="ECO:0007669"/>
    <property type="project" value="UniProtKB-KW"/>
</dbReference>
<feature type="signal peptide" evidence="9">
    <location>
        <begin position="1"/>
        <end position="25"/>
    </location>
</feature>
<comment type="cofactor">
    <cofactor evidence="1">
        <name>Zn(2+)</name>
        <dbReference type="ChEBI" id="CHEBI:29105"/>
    </cofactor>
</comment>
<dbReference type="InterPro" id="IPR050626">
    <property type="entry name" value="Peptidase_M16"/>
</dbReference>
<evidence type="ECO:0000256" key="2">
    <source>
        <dbReference type="ARBA" id="ARBA00007261"/>
    </source>
</evidence>
<evidence type="ECO:0000256" key="7">
    <source>
        <dbReference type="ARBA" id="ARBA00023049"/>
    </source>
</evidence>
<organism evidence="12 13">
    <name type="scientific">Sphingomonas sanguinis</name>
    <dbReference type="NCBI Taxonomy" id="33051"/>
    <lineage>
        <taxon>Bacteria</taxon>
        <taxon>Pseudomonadati</taxon>
        <taxon>Pseudomonadota</taxon>
        <taxon>Alphaproteobacteria</taxon>
        <taxon>Sphingomonadales</taxon>
        <taxon>Sphingomonadaceae</taxon>
        <taxon>Sphingomonas</taxon>
    </lineage>
</organism>
<sequence length="990" mass="106192">MAFPSRAMRSLALSALLGLAIPVIGKVPQAQPSQPRPTDNRSVPQGLPVPVAVAVAVVGQAADPLAPLPPIPGVDQSPWLYKGSDLQQDKMWKFGRLANGLRFAVRRNGVPPGQVAVRVRMDAGSLNEQDSERGFAHLIEHLSFRGSQHVPDGEAKRIWQRLGATFGSDSNASTTPTQTVYQLDLPGATEAGLDESLKILAGMMAAPSITAQSLGAERPVVLAERREQPGPQVRYSDKLRETFFAGQPLAERSPIGQLQTLEAATPETVKAFHDRWYRPERAVVIISGDMDPALLAKLVTKNFGSWQGVGPNPPDPDFGTPKADAPVAGALVEPSMPPVVAMAVLRPWKYQDDTAIFNQKRMVDMVAARLISRRLENRARAGGSFLQASVALDDVSRSANLTTVNVVPIGDNWEAALKDVRAVVADAMATPPSQAEIDRELADYDAILRNQVDTARVEAGSKQADDMVGALDIRETVTAPETSYHIFKQAVAAKMFTPDTVLASTRKIFQGTATRGLVNTRTAQPDAVAKLTAALKADVRPLAEQRRRQGKVSFAQLPKLGAPGKVVSREKIAELGLEKVTFANGVRLLLLANDGETGRVYLRVRFGRGYDALPATKESPAWAADVALVAGGIGKFDQGDLDRLTAGRTMGMDFDIDDDAFAFNALSSPSDYGDNLKLIAAKLIAPRWDPAPVARAKAAMLAGYDGFDASPDGVLGHDLERMLRDGDPRWGTPPREAVAATTPESFKALWAPLLASGPIEVSVFGDVKADDAIKAVAESLGAIPARPATVGPVPPIRFPAHVAEPVVRTHTGPADQAAAVIAWPTSGGSADDRIRNRLDVLAQVFADRLFDRLRSQAGASYSPQVASQWPIGLPSGGRMIAIGMVAPDKVDFFLATARSIAADLASKPIDADELQRIKRPMAQRLARMASGNMFWMQRLGGAAYDPQRIEATRRLAQDFVSIGPADLQAVAAKYLRPDTDWTLKVVPKAK</sequence>
<reference evidence="12 13" key="1">
    <citation type="journal article" date="2016" name="Front. Microbiol.">
        <title>Genomic Resource of Rice Seed Associated Bacteria.</title>
        <authorList>
            <person name="Midha S."/>
            <person name="Bansal K."/>
            <person name="Sharma S."/>
            <person name="Kumar N."/>
            <person name="Patil P.P."/>
            <person name="Chaudhry V."/>
            <person name="Patil P.B."/>
        </authorList>
    </citation>
    <scope>NUCLEOTIDE SEQUENCE [LARGE SCALE GENOMIC DNA]</scope>
    <source>
        <strain evidence="12 13">NS319</strain>
    </source>
</reference>
<evidence type="ECO:0000256" key="5">
    <source>
        <dbReference type="ARBA" id="ARBA00022801"/>
    </source>
</evidence>
<dbReference type="InterPro" id="IPR011765">
    <property type="entry name" value="Pept_M16_N"/>
</dbReference>
<dbReference type="GO" id="GO:0006508">
    <property type="term" value="P:proteolysis"/>
    <property type="evidence" value="ECO:0007669"/>
    <property type="project" value="UniProtKB-KW"/>
</dbReference>
<keyword evidence="6" id="KW-0862">Zinc</keyword>
<keyword evidence="4" id="KW-0479">Metal-binding</keyword>
<evidence type="ECO:0000256" key="8">
    <source>
        <dbReference type="RuleBase" id="RU004447"/>
    </source>
</evidence>
<dbReference type="Proteomes" id="UP000072867">
    <property type="component" value="Unassembled WGS sequence"/>
</dbReference>
<feature type="domain" description="Peptidase M16 C-terminal" evidence="11">
    <location>
        <begin position="264"/>
        <end position="440"/>
    </location>
</feature>
<comment type="similarity">
    <text evidence="2 8">Belongs to the peptidase M16 family.</text>
</comment>
<dbReference type="SUPFAM" id="SSF63411">
    <property type="entry name" value="LuxS/MPP-like metallohydrolase"/>
    <property type="match status" value="3"/>
</dbReference>
<evidence type="ECO:0000256" key="6">
    <source>
        <dbReference type="ARBA" id="ARBA00022833"/>
    </source>
</evidence>
<name>A0A147HUT5_9SPHN</name>
<dbReference type="PATRIC" id="fig|33051.3.peg.3981"/>
<keyword evidence="9" id="KW-0732">Signal</keyword>
<dbReference type="Pfam" id="PF05193">
    <property type="entry name" value="Peptidase_M16_C"/>
    <property type="match status" value="2"/>
</dbReference>
<dbReference type="PANTHER" id="PTHR43690">
    <property type="entry name" value="NARDILYSIN"/>
    <property type="match status" value="1"/>
</dbReference>
<evidence type="ECO:0000256" key="4">
    <source>
        <dbReference type="ARBA" id="ARBA00022723"/>
    </source>
</evidence>
<keyword evidence="3" id="KW-0645">Protease</keyword>
<dbReference type="AlphaFoldDB" id="A0A147HUT5"/>
<gene>
    <name evidence="12" type="ORF">NS319_12950</name>
</gene>
<evidence type="ECO:0000313" key="12">
    <source>
        <dbReference type="EMBL" id="KTT68625.1"/>
    </source>
</evidence>
<evidence type="ECO:0000256" key="3">
    <source>
        <dbReference type="ARBA" id="ARBA00022670"/>
    </source>
</evidence>
<accession>A0A147HUT5</accession>
<evidence type="ECO:0000313" key="13">
    <source>
        <dbReference type="Proteomes" id="UP000072867"/>
    </source>
</evidence>
<dbReference type="InterPro" id="IPR007863">
    <property type="entry name" value="Peptidase_M16_C"/>
</dbReference>
<evidence type="ECO:0000259" key="11">
    <source>
        <dbReference type="Pfam" id="PF05193"/>
    </source>
</evidence>
<proteinExistence type="inferred from homology"/>
<dbReference type="InterPro" id="IPR001431">
    <property type="entry name" value="Pept_M16_Zn_BS"/>
</dbReference>
<dbReference type="PANTHER" id="PTHR43690:SF17">
    <property type="entry name" value="PROTEIN YHJJ"/>
    <property type="match status" value="1"/>
</dbReference>
<dbReference type="STRING" id="33051.SB4_04100"/>
<keyword evidence="5" id="KW-0378">Hydrolase</keyword>
<evidence type="ECO:0000256" key="1">
    <source>
        <dbReference type="ARBA" id="ARBA00001947"/>
    </source>
</evidence>
<dbReference type="Gene3D" id="3.30.830.10">
    <property type="entry name" value="Metalloenzyme, LuxS/M16 peptidase-like"/>
    <property type="match status" value="3"/>
</dbReference>
<feature type="chain" id="PRO_5007547915" evidence="9">
    <location>
        <begin position="26"/>
        <end position="990"/>
    </location>
</feature>
<dbReference type="PROSITE" id="PS00143">
    <property type="entry name" value="INSULINASE"/>
    <property type="match status" value="1"/>
</dbReference>
<dbReference type="Pfam" id="PF00675">
    <property type="entry name" value="Peptidase_M16"/>
    <property type="match status" value="1"/>
</dbReference>
<feature type="domain" description="Peptidase M16 C-terminal" evidence="11">
    <location>
        <begin position="744"/>
        <end position="919"/>
    </location>
</feature>
<feature type="domain" description="Peptidase M16 N-terminal" evidence="10">
    <location>
        <begin position="114"/>
        <end position="250"/>
    </location>
</feature>
<dbReference type="RefSeq" id="WP_058733974.1">
    <property type="nucleotide sequence ID" value="NZ_LDTD01000094.1"/>
</dbReference>